<protein>
    <recommendedName>
        <fullName evidence="4">RNA polymerase II elongation factor ELL N-terminal domain-containing protein</fullName>
    </recommendedName>
</protein>
<dbReference type="OrthoDB" id="2587563at2759"/>
<dbReference type="EMBL" id="KV425902">
    <property type="protein sequence ID" value="KZW00239.1"/>
    <property type="molecule type" value="Genomic_DNA"/>
</dbReference>
<feature type="compositionally biased region" description="Low complexity" evidence="1">
    <location>
        <begin position="183"/>
        <end position="201"/>
    </location>
</feature>
<evidence type="ECO:0008006" key="4">
    <source>
        <dbReference type="Google" id="ProtNLM"/>
    </source>
</evidence>
<sequence>MPLNFDGQVALSSQPTAGSTGLKRAMLVRLSEESLDALSADLALGKYPDVKFEFGRTPGITIGDQVFPLLAQHENAPHELYRRRSAAVTTSTRPPPAPGGLRIFGTVTGSFRVQRGTELTKRAQDKLRDTTALAEQEKGKRHAIFLDSVEPPTTTKKRKVATGAQDNGTSKPASSRDSRRVQPSTSTPLSSAPPSAASISHKASRVAPSRAAELDARPSSSVARPKLAKTAAAPPMRSRDGETLTSTFRGGVLARETKDKKPVAKGSNDKFAADAPPPKASSSKMKSAKDWDGEPDDIPLAMVAKGSVGGAKTANGRVGITSSASSTSVALAKARETAGTPSGSKARESLPGSGRKTGLTNGSGHSSVQHPVNGSAAASARPSAASSRKTTQECINAKRKRPIDDGDDEYAPGSRKPTQKTTQKTTVQKPAHDAAPAKRKRAIDDGDEEYLGPGSAKKRKSVAPTVVEPPAPSKLSNGVTVKKEPVIIKKSPRPSPVPTPAPAPPPPVTRLPNAHADRQLAGLKFKKEEKKPVLLPTPDTSMTSVNLHPSLPARPSMTSNGSSSRMRRRSTPQFTSDEDDDDEAEEGEVRPAKKSKTAHAAAASTVPATTWRPQTPLPTDHAALRARYSETYVEYTSCQHVLAMQRHLLTRRIELEDGEVDSAEMMDETALEKFKAHHALVVEELQNIRKVLEAQL</sequence>
<evidence type="ECO:0000313" key="3">
    <source>
        <dbReference type="Proteomes" id="UP000077266"/>
    </source>
</evidence>
<feature type="compositionally biased region" description="Low complexity" evidence="1">
    <location>
        <begin position="554"/>
        <end position="564"/>
    </location>
</feature>
<feature type="compositionally biased region" description="Low complexity" evidence="1">
    <location>
        <begin position="273"/>
        <end position="285"/>
    </location>
</feature>
<evidence type="ECO:0000256" key="1">
    <source>
        <dbReference type="SAM" id="MobiDB-lite"/>
    </source>
</evidence>
<accession>A0A165N5E8</accession>
<feature type="compositionally biased region" description="Basic and acidic residues" evidence="1">
    <location>
        <begin position="255"/>
        <end position="272"/>
    </location>
</feature>
<feature type="compositionally biased region" description="Low complexity" evidence="1">
    <location>
        <begin position="322"/>
        <end position="332"/>
    </location>
</feature>
<organism evidence="2 3">
    <name type="scientific">Exidia glandulosa HHB12029</name>
    <dbReference type="NCBI Taxonomy" id="1314781"/>
    <lineage>
        <taxon>Eukaryota</taxon>
        <taxon>Fungi</taxon>
        <taxon>Dikarya</taxon>
        <taxon>Basidiomycota</taxon>
        <taxon>Agaricomycotina</taxon>
        <taxon>Agaricomycetes</taxon>
        <taxon>Auriculariales</taxon>
        <taxon>Exidiaceae</taxon>
        <taxon>Exidia</taxon>
    </lineage>
</organism>
<dbReference type="AlphaFoldDB" id="A0A165N5E8"/>
<feature type="compositionally biased region" description="Low complexity" evidence="1">
    <location>
        <begin position="419"/>
        <end position="429"/>
    </location>
</feature>
<feature type="compositionally biased region" description="Polar residues" evidence="1">
    <location>
        <begin position="538"/>
        <end position="547"/>
    </location>
</feature>
<feature type="region of interest" description="Disordered" evidence="1">
    <location>
        <begin position="138"/>
        <end position="617"/>
    </location>
</feature>
<dbReference type="STRING" id="1314781.A0A165N5E8"/>
<feature type="compositionally biased region" description="Low complexity" evidence="1">
    <location>
        <begin position="598"/>
        <end position="610"/>
    </location>
</feature>
<proteinExistence type="predicted"/>
<keyword evidence="3" id="KW-1185">Reference proteome</keyword>
<feature type="compositionally biased region" description="Polar residues" evidence="1">
    <location>
        <begin position="358"/>
        <end position="372"/>
    </location>
</feature>
<feature type="compositionally biased region" description="Low complexity" evidence="1">
    <location>
        <begin position="375"/>
        <end position="388"/>
    </location>
</feature>
<reference evidence="2 3" key="1">
    <citation type="journal article" date="2016" name="Mol. Biol. Evol.">
        <title>Comparative Genomics of Early-Diverging Mushroom-Forming Fungi Provides Insights into the Origins of Lignocellulose Decay Capabilities.</title>
        <authorList>
            <person name="Nagy L.G."/>
            <person name="Riley R."/>
            <person name="Tritt A."/>
            <person name="Adam C."/>
            <person name="Daum C."/>
            <person name="Floudas D."/>
            <person name="Sun H."/>
            <person name="Yadav J.S."/>
            <person name="Pangilinan J."/>
            <person name="Larsson K.H."/>
            <person name="Matsuura K."/>
            <person name="Barry K."/>
            <person name="Labutti K."/>
            <person name="Kuo R."/>
            <person name="Ohm R.A."/>
            <person name="Bhattacharya S.S."/>
            <person name="Shirouzu T."/>
            <person name="Yoshinaga Y."/>
            <person name="Martin F.M."/>
            <person name="Grigoriev I.V."/>
            <person name="Hibbett D.S."/>
        </authorList>
    </citation>
    <scope>NUCLEOTIDE SEQUENCE [LARGE SCALE GENOMIC DNA]</scope>
    <source>
        <strain evidence="2 3">HHB12029</strain>
    </source>
</reference>
<name>A0A165N5E8_EXIGL</name>
<feature type="compositionally biased region" description="Pro residues" evidence="1">
    <location>
        <begin position="493"/>
        <end position="509"/>
    </location>
</feature>
<dbReference type="Proteomes" id="UP000077266">
    <property type="component" value="Unassembled WGS sequence"/>
</dbReference>
<feature type="compositionally biased region" description="Polar residues" evidence="1">
    <location>
        <begin position="164"/>
        <end position="173"/>
    </location>
</feature>
<feature type="compositionally biased region" description="Acidic residues" evidence="1">
    <location>
        <begin position="576"/>
        <end position="586"/>
    </location>
</feature>
<gene>
    <name evidence="2" type="ORF">EXIGLDRAFT_166958</name>
</gene>
<evidence type="ECO:0000313" key="2">
    <source>
        <dbReference type="EMBL" id="KZW00239.1"/>
    </source>
</evidence>
<dbReference type="InParanoid" id="A0A165N5E8"/>